<dbReference type="InterPro" id="IPR022053">
    <property type="entry name" value="DUF3613"/>
</dbReference>
<organism evidence="1 2">
    <name type="scientific">Thioalkalivibrio nitratireducens (strain DSM 14787 / UNIQEM 213 / ALEN2)</name>
    <dbReference type="NCBI Taxonomy" id="1255043"/>
    <lineage>
        <taxon>Bacteria</taxon>
        <taxon>Pseudomonadati</taxon>
        <taxon>Pseudomonadota</taxon>
        <taxon>Gammaproteobacteria</taxon>
        <taxon>Chromatiales</taxon>
        <taxon>Ectothiorhodospiraceae</taxon>
        <taxon>Thioalkalivibrio</taxon>
    </lineage>
</organism>
<dbReference type="STRING" id="1255043.TVNIR_2496"/>
<keyword evidence="2" id="KW-1185">Reference proteome</keyword>
<evidence type="ECO:0000313" key="2">
    <source>
        <dbReference type="Proteomes" id="UP000010809"/>
    </source>
</evidence>
<protein>
    <recommendedName>
        <fullName evidence="3">DUF3613 domain-containing protein</fullName>
    </recommendedName>
</protein>
<dbReference type="Pfam" id="PF12266">
    <property type="entry name" value="DUF3613"/>
    <property type="match status" value="1"/>
</dbReference>
<reference evidence="1" key="1">
    <citation type="submission" date="2015-12" db="EMBL/GenBank/DDBJ databases">
        <authorList>
            <person name="Tikhonova T.V."/>
            <person name="Pavlov A.R."/>
            <person name="Beletsky A.V."/>
            <person name="Mardanov A.V."/>
            <person name="Sorokin D.Y."/>
            <person name="Ravin N.V."/>
            <person name="Popov V.O."/>
        </authorList>
    </citation>
    <scope>NUCLEOTIDE SEQUENCE</scope>
    <source>
        <strain evidence="1">DSM 14787</strain>
    </source>
</reference>
<gene>
    <name evidence="1" type="ordered locus">TVNIR_2496</name>
</gene>
<proteinExistence type="predicted"/>
<dbReference type="AlphaFoldDB" id="L0DX04"/>
<dbReference type="KEGG" id="tni:TVNIR_2496"/>
<dbReference type="HOGENOM" id="CLU_2095779_0_0_6"/>
<name>L0DX04_THIND</name>
<dbReference type="PATRIC" id="fig|1255043.3.peg.2519"/>
<accession>L0DX04</accession>
<dbReference type="eggNOG" id="ENOG50339NA">
    <property type="taxonomic scope" value="Bacteria"/>
</dbReference>
<dbReference type="Proteomes" id="UP000010809">
    <property type="component" value="Chromosome"/>
</dbReference>
<dbReference type="EMBL" id="CP003989">
    <property type="protein sequence ID" value="AGA34139.1"/>
    <property type="molecule type" value="Genomic_DNA"/>
</dbReference>
<evidence type="ECO:0000313" key="1">
    <source>
        <dbReference type="EMBL" id="AGA34139.1"/>
    </source>
</evidence>
<evidence type="ECO:0008006" key="3">
    <source>
        <dbReference type="Google" id="ProtNLM"/>
    </source>
</evidence>
<sequence>MPNRLSFRPPCNEEVIEMSYRIATPTALAALALCAGVFLAPGAWAEADSRAPVVIPPPAPGLETRGWLELQASGALQSPHPQALRDAEAERAYERHLQSFTHRIPETFVDRSGFAP</sequence>